<dbReference type="PROSITE" id="PS51257">
    <property type="entry name" value="PROKAR_LIPOPROTEIN"/>
    <property type="match status" value="1"/>
</dbReference>
<feature type="signal peptide" evidence="1">
    <location>
        <begin position="1"/>
        <end position="28"/>
    </location>
</feature>
<keyword evidence="1" id="KW-0732">Signal</keyword>
<dbReference type="AlphaFoldDB" id="A0A1H9SQ29"/>
<name>A0A1H9SQ29_9LACT</name>
<organism evidence="2 3">
    <name type="scientific">Isobaculum melis</name>
    <dbReference type="NCBI Taxonomy" id="142588"/>
    <lineage>
        <taxon>Bacteria</taxon>
        <taxon>Bacillati</taxon>
        <taxon>Bacillota</taxon>
        <taxon>Bacilli</taxon>
        <taxon>Lactobacillales</taxon>
        <taxon>Carnobacteriaceae</taxon>
        <taxon>Isobaculum</taxon>
    </lineage>
</organism>
<feature type="chain" id="PRO_5011509091" description="Lipoprotein" evidence="1">
    <location>
        <begin position="29"/>
        <end position="354"/>
    </location>
</feature>
<evidence type="ECO:0008006" key="4">
    <source>
        <dbReference type="Google" id="ProtNLM"/>
    </source>
</evidence>
<dbReference type="Proteomes" id="UP000198948">
    <property type="component" value="Unassembled WGS sequence"/>
</dbReference>
<evidence type="ECO:0000313" key="2">
    <source>
        <dbReference type="EMBL" id="SER87041.1"/>
    </source>
</evidence>
<proteinExistence type="predicted"/>
<dbReference type="RefSeq" id="WP_092652094.1">
    <property type="nucleotide sequence ID" value="NZ_FOHA01000008.1"/>
</dbReference>
<protein>
    <recommendedName>
        <fullName evidence="4">Lipoprotein</fullName>
    </recommendedName>
</protein>
<evidence type="ECO:0000313" key="3">
    <source>
        <dbReference type="Proteomes" id="UP000198948"/>
    </source>
</evidence>
<accession>A0A1H9SQ29</accession>
<keyword evidence="3" id="KW-1185">Reference proteome</keyword>
<reference evidence="2 3" key="1">
    <citation type="submission" date="2016-10" db="EMBL/GenBank/DDBJ databases">
        <authorList>
            <person name="de Groot N.N."/>
        </authorList>
    </citation>
    <scope>NUCLEOTIDE SEQUENCE [LARGE SCALE GENOMIC DNA]</scope>
    <source>
        <strain evidence="2 3">DSM 13760</strain>
    </source>
</reference>
<sequence length="354" mass="40099">MKKNRYTYLLSILCFTFLILSGCTGNNAKKSFLEAMKEPTKEEQQTKEYSFAIANIDFSKETDASLKMGLSMLEKIELSGTNTFDPEENISKSMMTLSLMGSDMTFESITDEAYTYTNIESLQTTYDLMNQMGSLSNPSAKSETAFFGDLVKENHWQGKYIKTSLNAKAIGEDKNEVPSQKDMTALSQVLSKEMYNYYHNLSNKKFKQQGDLLTVELDKNDYQKLSNLLLKTIHSKPEYEAAIAGVIPGIDLDMIDSLMSKNVFSDFKKIDFTITINQKNNASAITLTMSPKDAKLFKSITIEFSSNSIDFEGTPKLPAENQVIPEAEFTETLNQYFVEKHYQTDNDSELDEEE</sequence>
<gene>
    <name evidence="2" type="ORF">SAMN04488559_10891</name>
</gene>
<evidence type="ECO:0000256" key="1">
    <source>
        <dbReference type="SAM" id="SignalP"/>
    </source>
</evidence>
<dbReference type="EMBL" id="FOHA01000008">
    <property type="protein sequence ID" value="SER87041.1"/>
    <property type="molecule type" value="Genomic_DNA"/>
</dbReference>